<feature type="active site" evidence="10">
    <location>
        <position position="178"/>
    </location>
</feature>
<feature type="domain" description="Glutamine amidotransferase" evidence="11">
    <location>
        <begin position="17"/>
        <end position="194"/>
    </location>
</feature>
<comment type="caution">
    <text evidence="12">The sequence shown here is derived from an EMBL/GenBank/DDBJ whole genome shotgun (WGS) entry which is preliminary data.</text>
</comment>
<feature type="active site" evidence="10">
    <location>
        <position position="180"/>
    </location>
</feature>
<comment type="pathway">
    <text evidence="1 10">Amino-acid biosynthesis; L-histidine biosynthesis; L-histidine from 5-phospho-alpha-D-ribose 1-diphosphate: step 5/9.</text>
</comment>
<dbReference type="EC" id="4.3.2.10" evidence="10"/>
<sequence length="196" mass="22207">MKVAIIKYNAGNIFSVQHSLQRLGIEALITADKEVISGADKIIFPGVGQAETTMNYLRSQHLDQLIKELKQPVLGICLGMQLMCDYSEEGNTDCLGIFHTPVKRFIPTQQEDKVPHMGWNTLTHLDSDLFKGMEDNEFVYFVHSYYVPVNEYTAAQTDYILPFSAALHKDNFYATQFHPEKSGKTGEQILVNFLNL</sequence>
<dbReference type="InterPro" id="IPR017926">
    <property type="entry name" value="GATASE"/>
</dbReference>
<protein>
    <recommendedName>
        <fullName evidence="10">Imidazole glycerol phosphate synthase subunit HisH</fullName>
        <ecNumber evidence="10">4.3.2.10</ecNumber>
    </recommendedName>
    <alternativeName>
        <fullName evidence="10">IGP synthase glutaminase subunit</fullName>
        <ecNumber evidence="10">3.5.1.2</ecNumber>
    </alternativeName>
    <alternativeName>
        <fullName evidence="10">IGP synthase subunit HisH</fullName>
    </alternativeName>
    <alternativeName>
        <fullName evidence="10">ImGP synthase subunit HisH</fullName>
        <shortName evidence="10">IGPS subunit HisH</shortName>
    </alternativeName>
</protein>
<evidence type="ECO:0000256" key="8">
    <source>
        <dbReference type="ARBA" id="ARBA00047838"/>
    </source>
</evidence>
<comment type="catalytic activity">
    <reaction evidence="8 10">
        <text>5-[(5-phospho-1-deoxy-D-ribulos-1-ylimino)methylamino]-1-(5-phospho-beta-D-ribosyl)imidazole-4-carboxamide + L-glutamine = D-erythro-1-(imidazol-4-yl)glycerol 3-phosphate + 5-amino-1-(5-phospho-beta-D-ribosyl)imidazole-4-carboxamide + L-glutamate + H(+)</text>
        <dbReference type="Rhea" id="RHEA:24793"/>
        <dbReference type="ChEBI" id="CHEBI:15378"/>
        <dbReference type="ChEBI" id="CHEBI:29985"/>
        <dbReference type="ChEBI" id="CHEBI:58278"/>
        <dbReference type="ChEBI" id="CHEBI:58359"/>
        <dbReference type="ChEBI" id="CHEBI:58475"/>
        <dbReference type="ChEBI" id="CHEBI:58525"/>
        <dbReference type="EC" id="4.3.2.10"/>
    </reaction>
</comment>
<dbReference type="SUPFAM" id="SSF52317">
    <property type="entry name" value="Class I glutamine amidotransferase-like"/>
    <property type="match status" value="1"/>
</dbReference>
<dbReference type="GO" id="GO:0016829">
    <property type="term" value="F:lyase activity"/>
    <property type="evidence" value="ECO:0007669"/>
    <property type="project" value="UniProtKB-KW"/>
</dbReference>
<evidence type="ECO:0000256" key="2">
    <source>
        <dbReference type="ARBA" id="ARBA00011152"/>
    </source>
</evidence>
<keyword evidence="5 10" id="KW-0315">Glutamine amidotransferase</keyword>
<dbReference type="EC" id="3.5.1.2" evidence="10"/>
<evidence type="ECO:0000256" key="5">
    <source>
        <dbReference type="ARBA" id="ARBA00022962"/>
    </source>
</evidence>
<dbReference type="NCBIfam" id="TIGR01855">
    <property type="entry name" value="IMP_synth_hisH"/>
    <property type="match status" value="1"/>
</dbReference>
<accession>A0ABT4PIP8</accession>
<dbReference type="PANTHER" id="PTHR42701">
    <property type="entry name" value="IMIDAZOLE GLYCEROL PHOSPHATE SYNTHASE SUBUNIT HISH"/>
    <property type="match status" value="1"/>
</dbReference>
<evidence type="ECO:0000256" key="1">
    <source>
        <dbReference type="ARBA" id="ARBA00005091"/>
    </source>
</evidence>
<evidence type="ECO:0000313" key="13">
    <source>
        <dbReference type="Proteomes" id="UP001141933"/>
    </source>
</evidence>
<reference evidence="12" key="1">
    <citation type="submission" date="2022-12" db="EMBL/GenBank/DDBJ databases">
        <title>Phocaeicola acetigenes sp. nov., isolated feces from a healthy human.</title>
        <authorList>
            <person name="Do H."/>
            <person name="Ha Y.B."/>
            <person name="Kim J.-S."/>
            <person name="Suh M.K."/>
            <person name="Kim H.S."/>
            <person name="Lee J.-S."/>
        </authorList>
    </citation>
    <scope>NUCLEOTIDE SEQUENCE</scope>
    <source>
        <strain evidence="12">KGMB11183</strain>
    </source>
</reference>
<organism evidence="12 13">
    <name type="scientific">Phocaeicola acetigenes</name>
    <dbReference type="NCBI Taxonomy" id="3016083"/>
    <lineage>
        <taxon>Bacteria</taxon>
        <taxon>Pseudomonadati</taxon>
        <taxon>Bacteroidota</taxon>
        <taxon>Bacteroidia</taxon>
        <taxon>Bacteroidales</taxon>
        <taxon>Bacteroidaceae</taxon>
        <taxon>Phocaeicola</taxon>
    </lineage>
</organism>
<name>A0ABT4PIP8_9BACT</name>
<dbReference type="Pfam" id="PF00117">
    <property type="entry name" value="GATase"/>
    <property type="match status" value="1"/>
</dbReference>
<evidence type="ECO:0000256" key="7">
    <source>
        <dbReference type="ARBA" id="ARBA00023239"/>
    </source>
</evidence>
<dbReference type="PANTHER" id="PTHR42701:SF1">
    <property type="entry name" value="IMIDAZOLE GLYCEROL PHOSPHATE SYNTHASE SUBUNIT HISH"/>
    <property type="match status" value="1"/>
</dbReference>
<keyword evidence="10" id="KW-0963">Cytoplasm</keyword>
<feature type="active site" description="Nucleophile" evidence="10">
    <location>
        <position position="77"/>
    </location>
</feature>
<keyword evidence="4 10" id="KW-0378">Hydrolase</keyword>
<evidence type="ECO:0000256" key="10">
    <source>
        <dbReference type="HAMAP-Rule" id="MF_00278"/>
    </source>
</evidence>
<dbReference type="Proteomes" id="UP001141933">
    <property type="component" value="Unassembled WGS sequence"/>
</dbReference>
<evidence type="ECO:0000256" key="4">
    <source>
        <dbReference type="ARBA" id="ARBA00022801"/>
    </source>
</evidence>
<dbReference type="Gene3D" id="3.40.50.880">
    <property type="match status" value="1"/>
</dbReference>
<gene>
    <name evidence="10 12" type="primary">hisH</name>
    <name evidence="12" type="ORF">O6P32_09305</name>
</gene>
<dbReference type="InterPro" id="IPR029062">
    <property type="entry name" value="Class_I_gatase-like"/>
</dbReference>
<dbReference type="EMBL" id="JAPZVM010000007">
    <property type="protein sequence ID" value="MCZ8372903.1"/>
    <property type="molecule type" value="Genomic_DNA"/>
</dbReference>
<evidence type="ECO:0000313" key="12">
    <source>
        <dbReference type="EMBL" id="MCZ8372903.1"/>
    </source>
</evidence>
<comment type="function">
    <text evidence="10">IGPS catalyzes the conversion of PRFAR and glutamine to IGP, AICAR and glutamate. The HisH subunit catalyzes the hydrolysis of glutamine to glutamate and ammonia as part of the synthesis of IGP and AICAR. The resulting ammonia molecule is channeled to the active site of HisF.</text>
</comment>
<evidence type="ECO:0000256" key="6">
    <source>
        <dbReference type="ARBA" id="ARBA00023102"/>
    </source>
</evidence>
<dbReference type="CDD" id="cd01748">
    <property type="entry name" value="GATase1_IGP_Synthase"/>
    <property type="match status" value="1"/>
</dbReference>
<evidence type="ECO:0000259" key="11">
    <source>
        <dbReference type="Pfam" id="PF00117"/>
    </source>
</evidence>
<comment type="subcellular location">
    <subcellularLocation>
        <location evidence="10">Cytoplasm</location>
    </subcellularLocation>
</comment>
<keyword evidence="6 10" id="KW-0368">Histidine biosynthesis</keyword>
<keyword evidence="7 10" id="KW-0456">Lyase</keyword>
<dbReference type="PROSITE" id="PS51273">
    <property type="entry name" value="GATASE_TYPE_1"/>
    <property type="match status" value="1"/>
</dbReference>
<dbReference type="PIRSF" id="PIRSF000495">
    <property type="entry name" value="Amidotransf_hisH"/>
    <property type="match status" value="1"/>
</dbReference>
<evidence type="ECO:0000256" key="9">
    <source>
        <dbReference type="ARBA" id="ARBA00049534"/>
    </source>
</evidence>
<proteinExistence type="inferred from homology"/>
<evidence type="ECO:0000256" key="3">
    <source>
        <dbReference type="ARBA" id="ARBA00022605"/>
    </source>
</evidence>
<dbReference type="HAMAP" id="MF_00278">
    <property type="entry name" value="HisH"/>
    <property type="match status" value="1"/>
</dbReference>
<comment type="subunit">
    <text evidence="2 10">Heterodimer of HisH and HisF.</text>
</comment>
<keyword evidence="13" id="KW-1185">Reference proteome</keyword>
<dbReference type="InterPro" id="IPR010139">
    <property type="entry name" value="Imidazole-glycPsynth_HisH"/>
</dbReference>
<dbReference type="RefSeq" id="WP_269878179.1">
    <property type="nucleotide sequence ID" value="NZ_JAPZVM010000007.1"/>
</dbReference>
<keyword evidence="3 10" id="KW-0028">Amino-acid biosynthesis</keyword>
<comment type="catalytic activity">
    <reaction evidence="9 10">
        <text>L-glutamine + H2O = L-glutamate + NH4(+)</text>
        <dbReference type="Rhea" id="RHEA:15889"/>
        <dbReference type="ChEBI" id="CHEBI:15377"/>
        <dbReference type="ChEBI" id="CHEBI:28938"/>
        <dbReference type="ChEBI" id="CHEBI:29985"/>
        <dbReference type="ChEBI" id="CHEBI:58359"/>
        <dbReference type="EC" id="3.5.1.2"/>
    </reaction>
</comment>